<dbReference type="Gene3D" id="3.40.50.300">
    <property type="entry name" value="P-loop containing nucleotide triphosphate hydrolases"/>
    <property type="match status" value="1"/>
</dbReference>
<dbReference type="RefSeq" id="WP_271317602.1">
    <property type="nucleotide sequence ID" value="NZ_JABXJJ020000011.1"/>
</dbReference>
<dbReference type="EMBL" id="JABXJJ020000011">
    <property type="protein sequence ID" value="MDI5969751.1"/>
    <property type="molecule type" value="Genomic_DNA"/>
</dbReference>
<sequence length="92" mass="9524">MGPAGVGKSALAVHWGHTAADRFPDGQLFVALYGFSTTGPTEPVDALTRLLRALGMPAGRIPTDVDEAAARYGSMLAGRRMLVVPDGARSAS</sequence>
<proteinExistence type="predicted"/>
<accession>A0AA90H1T8</accession>
<organism evidence="1">
    <name type="scientific">Streptantibioticus silvisoli</name>
    <dbReference type="NCBI Taxonomy" id="2705255"/>
    <lineage>
        <taxon>Bacteria</taxon>
        <taxon>Bacillati</taxon>
        <taxon>Actinomycetota</taxon>
        <taxon>Actinomycetes</taxon>
        <taxon>Kitasatosporales</taxon>
        <taxon>Streptomycetaceae</taxon>
        <taxon>Streptantibioticus</taxon>
    </lineage>
</organism>
<protein>
    <recommendedName>
        <fullName evidence="2">NB-ARC domain-containing protein</fullName>
    </recommendedName>
</protein>
<comment type="caution">
    <text evidence="1">The sequence shown here is derived from an EMBL/GenBank/DDBJ whole genome shotgun (WGS) entry which is preliminary data.</text>
</comment>
<evidence type="ECO:0000313" key="1">
    <source>
        <dbReference type="EMBL" id="MDI5969751.1"/>
    </source>
</evidence>
<dbReference type="AlphaFoldDB" id="A0AA90H1T8"/>
<dbReference type="InterPro" id="IPR027417">
    <property type="entry name" value="P-loop_NTPase"/>
</dbReference>
<gene>
    <name evidence="1" type="ORF">POF50_010430</name>
</gene>
<evidence type="ECO:0008006" key="2">
    <source>
        <dbReference type="Google" id="ProtNLM"/>
    </source>
</evidence>
<name>A0AA90H1T8_9ACTN</name>
<reference evidence="1" key="1">
    <citation type="submission" date="2023-05" db="EMBL/GenBank/DDBJ databases">
        <title>Streptantibioticus silvisoli sp. nov., acidotolerant actinomycetes 1 from pine litter.</title>
        <authorList>
            <person name="Swiecimska M."/>
            <person name="Golinska P."/>
            <person name="Sangal V."/>
            <person name="Wachnowicz B."/>
            <person name="Goodfellow M."/>
        </authorList>
    </citation>
    <scope>NUCLEOTIDE SEQUENCE</scope>
    <source>
        <strain evidence="1">SL13</strain>
    </source>
</reference>